<keyword evidence="2" id="KW-1185">Reference proteome</keyword>
<protein>
    <submittedName>
        <fullName evidence="1">Symmetrical bis(5'-nucleosyl)-tetraphosphatase</fullName>
        <ecNumber evidence="1">3.6.1.41</ecNumber>
    </submittedName>
</protein>
<name>A0ACD5HTN3_9PROT</name>
<sequence>MMGATYAIGDLQGCFAPLLRLLDTVQFQPGRDRLWLAGDLVNRGPQSLELLQQVFHWQDSVQLVLGNHDLYALARWGKITTAKKSDTLGPLLAHREVGEWMEWLRAGSLLHSDTEPGWNMVHAALHPDWDLATAKGHAEAVEDVLHGKRWRPFLKSLWAEPAPRRWLDCRNETEAMRFRVAVFTRARLVTAAGLFNWPSQPAADGEVYLPWHTLFQERHPATPLICGHWATQGLLVKPGLLALDSGCVWGRQLSAARIDTPEPVLHQVDCPTYARPDGA</sequence>
<keyword evidence="1" id="KW-0378">Hydrolase</keyword>
<organism evidence="1 2">
    <name type="scientific">Acidithiobacillus sulfuriphilus</name>
    <dbReference type="NCBI Taxonomy" id="1867749"/>
    <lineage>
        <taxon>Bacteria</taxon>
        <taxon>Pseudomonadati</taxon>
        <taxon>Pseudomonadota</taxon>
        <taxon>Acidithiobacillia</taxon>
        <taxon>Acidithiobacillales</taxon>
        <taxon>Acidithiobacillaceae</taxon>
        <taxon>Acidithiobacillus</taxon>
    </lineage>
</organism>
<dbReference type="EC" id="3.6.1.41" evidence="1"/>
<proteinExistence type="predicted"/>
<dbReference type="Proteomes" id="UP000271650">
    <property type="component" value="Chromosome"/>
</dbReference>
<evidence type="ECO:0000313" key="2">
    <source>
        <dbReference type="Proteomes" id="UP000271650"/>
    </source>
</evidence>
<reference evidence="1 2" key="1">
    <citation type="journal article" date="2019" name="Int. J. Syst. Evol. Microbiol.">
        <title>Acidithiobacillus sulfuriphilus sp. nov.: an extremely acidophilic sulfur-oxidizing chemolithotroph isolated from a neutral pH environment.</title>
        <authorList>
            <person name="Falagan C."/>
            <person name="Moya-Beltran A."/>
            <person name="Castro M."/>
            <person name="Quatrini R."/>
            <person name="Johnson D.B."/>
        </authorList>
    </citation>
    <scope>NUCLEOTIDE SEQUENCE [LARGE SCALE GENOMIC DNA]</scope>
    <source>
        <strain evidence="1 2">CJ-2</strain>
    </source>
</reference>
<dbReference type="EMBL" id="CP127527">
    <property type="protein sequence ID" value="XRI77750.1"/>
    <property type="molecule type" value="Genomic_DNA"/>
</dbReference>
<gene>
    <name evidence="1" type="ORF">EC580_003475</name>
</gene>
<accession>A0ACD5HTN3</accession>
<evidence type="ECO:0000313" key="1">
    <source>
        <dbReference type="EMBL" id="XRI77750.1"/>
    </source>
</evidence>